<organism evidence="1 2">
    <name type="scientific">Elysia crispata</name>
    <name type="common">lettuce slug</name>
    <dbReference type="NCBI Taxonomy" id="231223"/>
    <lineage>
        <taxon>Eukaryota</taxon>
        <taxon>Metazoa</taxon>
        <taxon>Spiralia</taxon>
        <taxon>Lophotrochozoa</taxon>
        <taxon>Mollusca</taxon>
        <taxon>Gastropoda</taxon>
        <taxon>Heterobranchia</taxon>
        <taxon>Euthyneura</taxon>
        <taxon>Panpulmonata</taxon>
        <taxon>Sacoglossa</taxon>
        <taxon>Placobranchoidea</taxon>
        <taxon>Plakobranchidae</taxon>
        <taxon>Elysia</taxon>
    </lineage>
</organism>
<comment type="caution">
    <text evidence="1">The sequence shown here is derived from an EMBL/GenBank/DDBJ whole genome shotgun (WGS) entry which is preliminary data.</text>
</comment>
<sequence length="57" mass="6394">IGFPRSDGRKLFSTRKECWDIYRVDSPGTNQNTPSFRACLMALFGIKLAGNLEISSQ</sequence>
<feature type="non-terminal residue" evidence="1">
    <location>
        <position position="1"/>
    </location>
</feature>
<keyword evidence="2" id="KW-1185">Reference proteome</keyword>
<evidence type="ECO:0000313" key="2">
    <source>
        <dbReference type="Proteomes" id="UP001283361"/>
    </source>
</evidence>
<dbReference type="Proteomes" id="UP001283361">
    <property type="component" value="Unassembled WGS sequence"/>
</dbReference>
<dbReference type="AlphaFoldDB" id="A0AAE0Y147"/>
<proteinExistence type="predicted"/>
<dbReference type="EMBL" id="JAWDGP010007196">
    <property type="protein sequence ID" value="KAK3728218.1"/>
    <property type="molecule type" value="Genomic_DNA"/>
</dbReference>
<evidence type="ECO:0000313" key="1">
    <source>
        <dbReference type="EMBL" id="KAK3728218.1"/>
    </source>
</evidence>
<gene>
    <name evidence="1" type="ORF">RRG08_017512</name>
</gene>
<name>A0AAE0Y147_9GAST</name>
<protein>
    <submittedName>
        <fullName evidence="1">Uncharacterized protein</fullName>
    </submittedName>
</protein>
<reference evidence="1" key="1">
    <citation type="journal article" date="2023" name="G3 (Bethesda)">
        <title>A reference genome for the long-term kleptoplast-retaining sea slug Elysia crispata morphotype clarki.</title>
        <authorList>
            <person name="Eastman K.E."/>
            <person name="Pendleton A.L."/>
            <person name="Shaikh M.A."/>
            <person name="Suttiyut T."/>
            <person name="Ogas R."/>
            <person name="Tomko P."/>
            <person name="Gavelis G."/>
            <person name="Widhalm J.R."/>
            <person name="Wisecaver J.H."/>
        </authorList>
    </citation>
    <scope>NUCLEOTIDE SEQUENCE</scope>
    <source>
        <strain evidence="1">ECLA1</strain>
    </source>
</reference>
<accession>A0AAE0Y147</accession>